<dbReference type="EMBL" id="NMRN01000100">
    <property type="protein sequence ID" value="PAS91334.1"/>
    <property type="molecule type" value="Genomic_DNA"/>
</dbReference>
<dbReference type="SUPFAM" id="SSF47384">
    <property type="entry name" value="Homodimeric domain of signal transducing histidine kinase"/>
    <property type="match status" value="1"/>
</dbReference>
<feature type="transmembrane region" description="Helical" evidence="9">
    <location>
        <begin position="229"/>
        <end position="249"/>
    </location>
</feature>
<evidence type="ECO:0000256" key="6">
    <source>
        <dbReference type="ARBA" id="ARBA00022777"/>
    </source>
</evidence>
<dbReference type="Gene3D" id="2.60.40.2380">
    <property type="match status" value="1"/>
</dbReference>
<comment type="subcellular location">
    <subcellularLocation>
        <location evidence="2">Cell inner membrane</location>
        <topology evidence="2">Multi-pass membrane protein</topology>
    </subcellularLocation>
</comment>
<dbReference type="InterPro" id="IPR036097">
    <property type="entry name" value="HisK_dim/P_sf"/>
</dbReference>
<evidence type="ECO:0000256" key="3">
    <source>
        <dbReference type="ARBA" id="ARBA00012438"/>
    </source>
</evidence>
<dbReference type="SMART" id="SM00387">
    <property type="entry name" value="HATPase_c"/>
    <property type="match status" value="1"/>
</dbReference>
<dbReference type="InterPro" id="IPR050736">
    <property type="entry name" value="Sensor_HK_Regulatory"/>
</dbReference>
<evidence type="ECO:0000256" key="1">
    <source>
        <dbReference type="ARBA" id="ARBA00000085"/>
    </source>
</evidence>
<evidence type="ECO:0000313" key="12">
    <source>
        <dbReference type="EMBL" id="KAF7597729.1"/>
    </source>
</evidence>
<keyword evidence="8" id="KW-0175">Coiled coil</keyword>
<evidence type="ECO:0000313" key="13">
    <source>
        <dbReference type="EMBL" id="PAS91334.1"/>
    </source>
</evidence>
<feature type="chain" id="PRO_5012470542" description="histidine kinase" evidence="10">
    <location>
        <begin position="24"/>
        <end position="672"/>
    </location>
</feature>
<evidence type="ECO:0000256" key="7">
    <source>
        <dbReference type="ARBA" id="ARBA00023012"/>
    </source>
</evidence>
<dbReference type="FunFam" id="3.30.565.10:FF:000006">
    <property type="entry name" value="Sensor histidine kinase WalK"/>
    <property type="match status" value="1"/>
</dbReference>
<evidence type="ECO:0000256" key="9">
    <source>
        <dbReference type="SAM" id="Phobius"/>
    </source>
</evidence>
<name>A0A272EMJ6_9RHOO</name>
<dbReference type="SUPFAM" id="SSF55874">
    <property type="entry name" value="ATPase domain of HSP90 chaperone/DNA topoisomerase II/histidine kinase"/>
    <property type="match status" value="1"/>
</dbReference>
<keyword evidence="6" id="KW-0418">Kinase</keyword>
<feature type="transmembrane region" description="Helical" evidence="9">
    <location>
        <begin position="323"/>
        <end position="342"/>
    </location>
</feature>
<keyword evidence="4" id="KW-0597">Phosphoprotein</keyword>
<dbReference type="Proteomes" id="UP000216107">
    <property type="component" value="Unassembled WGS sequence"/>
</dbReference>
<keyword evidence="7" id="KW-0902">Two-component regulatory system</keyword>
<dbReference type="PANTHER" id="PTHR43711">
    <property type="entry name" value="TWO-COMPONENT HISTIDINE KINASE"/>
    <property type="match status" value="1"/>
</dbReference>
<evidence type="ECO:0000313" key="15">
    <source>
        <dbReference type="Proteomes" id="UP000623509"/>
    </source>
</evidence>
<feature type="domain" description="Histidine kinase" evidence="11">
    <location>
        <begin position="453"/>
        <end position="672"/>
    </location>
</feature>
<evidence type="ECO:0000256" key="4">
    <source>
        <dbReference type="ARBA" id="ARBA00022553"/>
    </source>
</evidence>
<feature type="transmembrane region" description="Helical" evidence="9">
    <location>
        <begin position="293"/>
        <end position="316"/>
    </location>
</feature>
<gene>
    <name evidence="12" type="ORF">BGI27_17225</name>
    <name evidence="13" type="ORF">CGU29_17035</name>
</gene>
<dbReference type="Pfam" id="PF02518">
    <property type="entry name" value="HATPase_c"/>
    <property type="match status" value="1"/>
</dbReference>
<reference evidence="13 14" key="2">
    <citation type="submission" date="2017-07" db="EMBL/GenBank/DDBJ databases">
        <title>Candidatus Dactylopiibacterium carminicum, a nitrogen-fixing symbiont of the cochineal insect Dactylopius coccus and Dactylopius opuntiae (Hemiptera: Coccoidea: Dactylopiidae).</title>
        <authorList>
            <person name="Vera A."/>
        </authorList>
    </citation>
    <scope>NUCLEOTIDE SEQUENCE [LARGE SCALE GENOMIC DNA]</scope>
    <source>
        <strain evidence="13 14">NFDCM</strain>
    </source>
</reference>
<dbReference type="EC" id="2.7.13.3" evidence="3"/>
<dbReference type="OrthoDB" id="9810730at2"/>
<organism evidence="13 14">
    <name type="scientific">Candidatus Dactylopiibacterium carminicum</name>
    <dbReference type="NCBI Taxonomy" id="857335"/>
    <lineage>
        <taxon>Bacteria</taxon>
        <taxon>Pseudomonadati</taxon>
        <taxon>Pseudomonadota</taxon>
        <taxon>Betaproteobacteria</taxon>
        <taxon>Rhodocyclales</taxon>
        <taxon>Rhodocyclaceae</taxon>
        <taxon>Candidatus Dactylopiibacterium</taxon>
    </lineage>
</organism>
<proteinExistence type="predicted"/>
<dbReference type="RefSeq" id="WP_095526028.1">
    <property type="nucleotide sequence ID" value="NZ_MDUX01000101.1"/>
</dbReference>
<evidence type="ECO:0000256" key="10">
    <source>
        <dbReference type="SAM" id="SignalP"/>
    </source>
</evidence>
<protein>
    <recommendedName>
        <fullName evidence="3">histidine kinase</fullName>
        <ecNumber evidence="3">2.7.13.3</ecNumber>
    </recommendedName>
</protein>
<keyword evidence="5" id="KW-0808">Transferase</keyword>
<accession>A0A272EMJ6</accession>
<feature type="coiled-coil region" evidence="8">
    <location>
        <begin position="405"/>
        <end position="446"/>
    </location>
</feature>
<dbReference type="Gene3D" id="1.10.287.130">
    <property type="match status" value="1"/>
</dbReference>
<dbReference type="GO" id="GO:0005886">
    <property type="term" value="C:plasma membrane"/>
    <property type="evidence" value="ECO:0007669"/>
    <property type="project" value="UniProtKB-SubCell"/>
</dbReference>
<keyword evidence="9" id="KW-1133">Transmembrane helix</keyword>
<keyword evidence="9" id="KW-0812">Transmembrane</keyword>
<dbReference type="InterPro" id="IPR011623">
    <property type="entry name" value="7TMR_DISM_rcpt_extracell_dom1"/>
</dbReference>
<dbReference type="SMART" id="SM00388">
    <property type="entry name" value="HisKA"/>
    <property type="match status" value="1"/>
</dbReference>
<dbReference type="InterPro" id="IPR003594">
    <property type="entry name" value="HATPase_dom"/>
</dbReference>
<dbReference type="PANTHER" id="PTHR43711:SF1">
    <property type="entry name" value="HISTIDINE KINASE 1"/>
    <property type="match status" value="1"/>
</dbReference>
<evidence type="ECO:0000256" key="8">
    <source>
        <dbReference type="SAM" id="Coils"/>
    </source>
</evidence>
<dbReference type="InterPro" id="IPR011622">
    <property type="entry name" value="7TMR_DISM_rcpt_extracell_dom2"/>
</dbReference>
<dbReference type="PRINTS" id="PR00344">
    <property type="entry name" value="BCTRLSENSOR"/>
</dbReference>
<sequence>MPWRLIISVVFCCTCLLTSAARADTGWEMFYPGDDSGQLEQIIQQPATHWGPLPDGESVNLGTYTGSLWLRRTVRTLKPSAYVLELRNPQYDHVTLHVLRAGQPTQVLRGGFREPHPSSQPAAYHDQLFRFVLDQAGQEVTLYLQVESTRPLFVWPRLGTNTEHGANSANERFWLGLYCGTFAVACLLSLLLWLATRDRDYLDNMLLIALMGAVQAQMLGIWHEWFLHGYPVLMDLAAILLPTLALYAFCRFARRFLDLASTSPRLDRYLRLVSLPILALLPVYLIGGNRVALPLAGLFGVMFSGLAIHAGIVVLLRGFRPALYYLIAQTPLVLGGSIYVASNFRLLPASPWSMYAFQIGAGVSVLTYALAIAAKTRQQRHAQLQTQHDLLVTEQRLVDVLRESEAHLEQRVQERTEALEAAMQQLQTQKEALEHSHRELNRLHEEHRAFLRIAAHDLKNPTSAIISYTDLLRERWHAWSDEKKLTRLGNIRSLSQLIFEIISNLLELEAIESGHRSLRPTLLNPAETLRTLAEEYRVRNLHKGIHIQLGVPATPLQLRIDRTALYQIIDNLVSNAAKYSPQGSTVHLSLEPEAGHALIQVRDEGPGISEEEQPRLFQKFARLSARPTGGEHSTGLGLSIVKHLVEASGGHIGCLSRPGEGATFFVTLPLAA</sequence>
<feature type="signal peptide" evidence="10">
    <location>
        <begin position="1"/>
        <end position="23"/>
    </location>
</feature>
<dbReference type="InterPro" id="IPR005467">
    <property type="entry name" value="His_kinase_dom"/>
</dbReference>
<feature type="transmembrane region" description="Helical" evidence="9">
    <location>
        <begin position="354"/>
        <end position="374"/>
    </location>
</feature>
<comment type="caution">
    <text evidence="13">The sequence shown here is derived from an EMBL/GenBank/DDBJ whole genome shotgun (WGS) entry which is preliminary data.</text>
</comment>
<dbReference type="GO" id="GO:0000155">
    <property type="term" value="F:phosphorelay sensor kinase activity"/>
    <property type="evidence" value="ECO:0007669"/>
    <property type="project" value="InterPro"/>
</dbReference>
<dbReference type="Gene3D" id="3.30.565.10">
    <property type="entry name" value="Histidine kinase-like ATPase, C-terminal domain"/>
    <property type="match status" value="1"/>
</dbReference>
<keyword evidence="10" id="KW-0732">Signal</keyword>
<dbReference type="Pfam" id="PF00512">
    <property type="entry name" value="HisKA"/>
    <property type="match status" value="1"/>
</dbReference>
<comment type="catalytic activity">
    <reaction evidence="1">
        <text>ATP + protein L-histidine = ADP + protein N-phospho-L-histidine.</text>
        <dbReference type="EC" id="2.7.13.3"/>
    </reaction>
</comment>
<evidence type="ECO:0000256" key="5">
    <source>
        <dbReference type="ARBA" id="ARBA00022679"/>
    </source>
</evidence>
<keyword evidence="15" id="KW-1185">Reference proteome</keyword>
<reference evidence="12 15" key="1">
    <citation type="submission" date="2016-08" db="EMBL/GenBank/DDBJ databases">
        <title>Candidatus Dactylopiibacterium carminicum genome sequence.</title>
        <authorList>
            <person name="Ramirez-Puebla S.T."/>
            <person name="Ormeno-Orrillo E."/>
            <person name="Vera-Ponce De Leon A."/>
            <person name="Luis L."/>
            <person name="Sanchez-Flores A."/>
            <person name="Monica R."/>
            <person name="Martinez-Romero E."/>
        </authorList>
    </citation>
    <scope>NUCLEOTIDE SEQUENCE [LARGE SCALE GENOMIC DNA]</scope>
    <source>
        <strain evidence="12">END1</strain>
    </source>
</reference>
<feature type="transmembrane region" description="Helical" evidence="9">
    <location>
        <begin position="173"/>
        <end position="194"/>
    </location>
</feature>
<dbReference type="Proteomes" id="UP000623509">
    <property type="component" value="Unassembled WGS sequence"/>
</dbReference>
<dbReference type="Pfam" id="PF07696">
    <property type="entry name" value="7TMR-DISMED2"/>
    <property type="match status" value="1"/>
</dbReference>
<dbReference type="InterPro" id="IPR036890">
    <property type="entry name" value="HATPase_C_sf"/>
</dbReference>
<dbReference type="CDD" id="cd00082">
    <property type="entry name" value="HisKA"/>
    <property type="match status" value="1"/>
</dbReference>
<dbReference type="PROSITE" id="PS50109">
    <property type="entry name" value="HIS_KIN"/>
    <property type="match status" value="1"/>
</dbReference>
<evidence type="ECO:0000256" key="2">
    <source>
        <dbReference type="ARBA" id="ARBA00004429"/>
    </source>
</evidence>
<keyword evidence="9" id="KW-0472">Membrane</keyword>
<dbReference type="Pfam" id="PF07695">
    <property type="entry name" value="7TMR-DISM_7TM"/>
    <property type="match status" value="1"/>
</dbReference>
<evidence type="ECO:0000259" key="11">
    <source>
        <dbReference type="PROSITE" id="PS50109"/>
    </source>
</evidence>
<dbReference type="EMBL" id="MDUX01000101">
    <property type="protein sequence ID" value="KAF7597729.1"/>
    <property type="molecule type" value="Genomic_DNA"/>
</dbReference>
<dbReference type="AlphaFoldDB" id="A0A272EMJ6"/>
<feature type="transmembrane region" description="Helical" evidence="9">
    <location>
        <begin position="269"/>
        <end position="287"/>
    </location>
</feature>
<evidence type="ECO:0000313" key="14">
    <source>
        <dbReference type="Proteomes" id="UP000216107"/>
    </source>
</evidence>
<dbReference type="InterPro" id="IPR004358">
    <property type="entry name" value="Sig_transdc_His_kin-like_C"/>
</dbReference>
<dbReference type="InterPro" id="IPR003661">
    <property type="entry name" value="HisK_dim/P_dom"/>
</dbReference>